<dbReference type="Pfam" id="PF04932">
    <property type="entry name" value="Wzy_C"/>
    <property type="match status" value="1"/>
</dbReference>
<feature type="transmembrane region" description="Helical" evidence="5">
    <location>
        <begin position="127"/>
        <end position="145"/>
    </location>
</feature>
<keyword evidence="4 5" id="KW-0472">Membrane</keyword>
<dbReference type="InterPro" id="IPR007016">
    <property type="entry name" value="O-antigen_ligase-rel_domated"/>
</dbReference>
<feature type="transmembrane region" description="Helical" evidence="5">
    <location>
        <begin position="237"/>
        <end position="257"/>
    </location>
</feature>
<dbReference type="PANTHER" id="PTHR37422">
    <property type="entry name" value="TEICHURONIC ACID BIOSYNTHESIS PROTEIN TUAE"/>
    <property type="match status" value="1"/>
</dbReference>
<dbReference type="InterPro" id="IPR051533">
    <property type="entry name" value="WaaL-like"/>
</dbReference>
<evidence type="ECO:0000256" key="3">
    <source>
        <dbReference type="ARBA" id="ARBA00022989"/>
    </source>
</evidence>
<evidence type="ECO:0000313" key="7">
    <source>
        <dbReference type="EMBL" id="AAZ60139.1"/>
    </source>
</evidence>
<feature type="transmembrane region" description="Helical" evidence="5">
    <location>
        <begin position="373"/>
        <end position="390"/>
    </location>
</feature>
<dbReference type="KEGG" id="reu:Reut_A0759"/>
<name>Q474P4_CUPPJ</name>
<feature type="transmembrane region" description="Helical" evidence="5">
    <location>
        <begin position="71"/>
        <end position="92"/>
    </location>
</feature>
<evidence type="ECO:0000256" key="1">
    <source>
        <dbReference type="ARBA" id="ARBA00004141"/>
    </source>
</evidence>
<protein>
    <submittedName>
        <fullName evidence="7">O-antigen polymerase</fullName>
    </submittedName>
</protein>
<keyword evidence="2 5" id="KW-0812">Transmembrane</keyword>
<dbReference type="PANTHER" id="PTHR37422:SF13">
    <property type="entry name" value="LIPOPOLYSACCHARIDE BIOSYNTHESIS PROTEIN PA4999-RELATED"/>
    <property type="match status" value="1"/>
</dbReference>
<feature type="transmembrane region" description="Helical" evidence="5">
    <location>
        <begin position="396"/>
        <end position="416"/>
    </location>
</feature>
<gene>
    <name evidence="7" type="ordered locus">Reut_A0759</name>
</gene>
<feature type="transmembrane region" description="Helical" evidence="5">
    <location>
        <begin position="104"/>
        <end position="120"/>
    </location>
</feature>
<proteinExistence type="predicted"/>
<reference evidence="7" key="1">
    <citation type="submission" date="2005-08" db="EMBL/GenBank/DDBJ databases">
        <title>Complete sequence of Chromosome1 of Ralstonia eutropha JMP134.</title>
        <authorList>
            <person name="Copeland A."/>
            <person name="Lucas S."/>
            <person name="Lapidus A."/>
            <person name="Barry K."/>
            <person name="Detter J.C."/>
            <person name="Glavina T."/>
            <person name="Hammon N."/>
            <person name="Israni S."/>
            <person name="Pitluck S."/>
            <person name="Goltsman E."/>
            <person name="Martinez M."/>
            <person name="Schmutz J."/>
            <person name="Larimer F."/>
            <person name="Land M."/>
            <person name="Lykidis A."/>
            <person name="Richardson P."/>
        </authorList>
    </citation>
    <scope>NUCLEOTIDE SEQUENCE</scope>
    <source>
        <strain evidence="7">JMP134</strain>
    </source>
</reference>
<evidence type="ECO:0000259" key="6">
    <source>
        <dbReference type="Pfam" id="PF04932"/>
    </source>
</evidence>
<evidence type="ECO:0000256" key="4">
    <source>
        <dbReference type="ARBA" id="ARBA00023136"/>
    </source>
</evidence>
<sequence>MTQRLRSEMLEKRKLLFQSLVSALLLAYPAIALFVHNAGNAILFLLLILSVTAMTIRLQPDGVGFGELLKAYWPLHLAMASGCLAIFINQLWTGEFAARDYDRALRLAIFPFVFWILFFVPIRHLKLLQWSFLAAAVIAMAKAYIFTNGGDVRDGNIGFISIIAYSDIALLAGVLCVVSFGWNEGKLKLVLLVKILACVAGLYTSVLTATRGSWLAIPLFLIFFLFFARLEVRRKWLWVASFVVVVGLMLTLNQNAANRFLDTQSDLAAYSHGGGKSTSTGHRLQLWGAALTLIAREPVFGIGRENYDSSIKEMARKKEITGELTRFAHSHNEILFSTVVSGVFGLLSALALYLVPGYFFARELSNTAPDIRTAARMGCALVIGFFSFGLTDLMFFWPVLGGYYSIMIGAFLVFIIRSKAQPSQLSPQAL</sequence>
<dbReference type="GO" id="GO:0016020">
    <property type="term" value="C:membrane"/>
    <property type="evidence" value="ECO:0007669"/>
    <property type="project" value="UniProtKB-SubCell"/>
</dbReference>
<dbReference type="HOGENOM" id="CLU_049451_0_0_4"/>
<feature type="transmembrane region" description="Helical" evidence="5">
    <location>
        <begin position="334"/>
        <end position="361"/>
    </location>
</feature>
<evidence type="ECO:0000256" key="5">
    <source>
        <dbReference type="SAM" id="Phobius"/>
    </source>
</evidence>
<accession>Q474P4</accession>
<feature type="domain" description="O-antigen ligase-related" evidence="6">
    <location>
        <begin position="196"/>
        <end position="348"/>
    </location>
</feature>
<dbReference type="eggNOG" id="COG3307">
    <property type="taxonomic scope" value="Bacteria"/>
</dbReference>
<evidence type="ECO:0000256" key="2">
    <source>
        <dbReference type="ARBA" id="ARBA00022692"/>
    </source>
</evidence>
<feature type="transmembrane region" description="Helical" evidence="5">
    <location>
        <begin position="157"/>
        <end position="182"/>
    </location>
</feature>
<dbReference type="EMBL" id="CP000090">
    <property type="protein sequence ID" value="AAZ60139.1"/>
    <property type="molecule type" value="Genomic_DNA"/>
</dbReference>
<keyword evidence="3 5" id="KW-1133">Transmembrane helix</keyword>
<organism evidence="7">
    <name type="scientific">Cupriavidus pinatubonensis (strain JMP 134 / LMG 1197)</name>
    <name type="common">Cupriavidus necator (strain JMP 134)</name>
    <dbReference type="NCBI Taxonomy" id="264198"/>
    <lineage>
        <taxon>Bacteria</taxon>
        <taxon>Pseudomonadati</taxon>
        <taxon>Pseudomonadota</taxon>
        <taxon>Betaproteobacteria</taxon>
        <taxon>Burkholderiales</taxon>
        <taxon>Burkholderiaceae</taxon>
        <taxon>Cupriavidus</taxon>
    </lineage>
</organism>
<feature type="transmembrane region" description="Helical" evidence="5">
    <location>
        <begin position="42"/>
        <end position="59"/>
    </location>
</feature>
<dbReference type="STRING" id="264198.Reut_A0759"/>
<feature type="transmembrane region" description="Helical" evidence="5">
    <location>
        <begin position="212"/>
        <end position="230"/>
    </location>
</feature>
<comment type="subcellular location">
    <subcellularLocation>
        <location evidence="1">Membrane</location>
        <topology evidence="1">Multi-pass membrane protein</topology>
    </subcellularLocation>
</comment>
<dbReference type="AlphaFoldDB" id="Q474P4"/>